<sequence>DGGGRRPGSEAIRSVECYDFEEQRWYQVADSPLGGAGQVGNPQQG</sequence>
<dbReference type="InterPro" id="IPR015915">
    <property type="entry name" value="Kelch-typ_b-propeller"/>
</dbReference>
<dbReference type="AlphaFoldDB" id="Q4TH39"/>
<organism evidence="2">
    <name type="scientific">Tetraodon nigroviridis</name>
    <name type="common">Spotted green pufferfish</name>
    <name type="synonym">Chelonodon nigroviridis</name>
    <dbReference type="NCBI Taxonomy" id="99883"/>
    <lineage>
        <taxon>Eukaryota</taxon>
        <taxon>Metazoa</taxon>
        <taxon>Chordata</taxon>
        <taxon>Craniata</taxon>
        <taxon>Vertebrata</taxon>
        <taxon>Euteleostomi</taxon>
        <taxon>Actinopterygii</taxon>
        <taxon>Neopterygii</taxon>
        <taxon>Teleostei</taxon>
        <taxon>Neoteleostei</taxon>
        <taxon>Acanthomorphata</taxon>
        <taxon>Eupercaria</taxon>
        <taxon>Tetraodontiformes</taxon>
        <taxon>Tetradontoidea</taxon>
        <taxon>Tetraodontidae</taxon>
        <taxon>Tetraodon</taxon>
    </lineage>
</organism>
<dbReference type="OrthoDB" id="45365at2759"/>
<keyword evidence="1" id="KW-0880">Kelch repeat</keyword>
<evidence type="ECO:0000313" key="2">
    <source>
        <dbReference type="EMBL" id="CAF87793.1"/>
    </source>
</evidence>
<dbReference type="SUPFAM" id="SSF117281">
    <property type="entry name" value="Kelch motif"/>
    <property type="match status" value="1"/>
</dbReference>
<dbReference type="Pfam" id="PF01344">
    <property type="entry name" value="Kelch_1"/>
    <property type="match status" value="1"/>
</dbReference>
<name>Q4TH39_TETNG</name>
<accession>Q4TH39</accession>
<feature type="non-terminal residue" evidence="2">
    <location>
        <position position="1"/>
    </location>
</feature>
<reference evidence="2" key="2">
    <citation type="submission" date="2004-02" db="EMBL/GenBank/DDBJ databases">
        <authorList>
            <consortium name="Genoscope"/>
            <consortium name="Whitehead Institute Centre for Genome Research"/>
        </authorList>
    </citation>
    <scope>NUCLEOTIDE SEQUENCE</scope>
</reference>
<protein>
    <submittedName>
        <fullName evidence="2">(spotted green pufferfish) hypothetical protein</fullName>
    </submittedName>
</protein>
<gene>
    <name evidence="2" type="ORF">GSTENG00000780001</name>
</gene>
<dbReference type="InterPro" id="IPR006652">
    <property type="entry name" value="Kelch_1"/>
</dbReference>
<dbReference type="EMBL" id="CAAE01003270">
    <property type="protein sequence ID" value="CAF87793.1"/>
    <property type="molecule type" value="Genomic_DNA"/>
</dbReference>
<dbReference type="KEGG" id="tng:GSTEN00000780G001"/>
<reference evidence="2" key="1">
    <citation type="journal article" date="2004" name="Nature">
        <title>Genome duplication in the teleost fish Tetraodon nigroviridis reveals the early vertebrate proto-karyotype.</title>
        <authorList>
            <person name="Jaillon O."/>
            <person name="Aury J.-M."/>
            <person name="Brunet F."/>
            <person name="Petit J.-L."/>
            <person name="Stange-Thomann N."/>
            <person name="Mauceli E."/>
            <person name="Bouneau L."/>
            <person name="Fischer C."/>
            <person name="Ozouf-Costaz C."/>
            <person name="Bernot A."/>
            <person name="Nicaud S."/>
            <person name="Jaffe D."/>
            <person name="Fisher S."/>
            <person name="Lutfalla G."/>
            <person name="Dossat C."/>
            <person name="Segurens B."/>
            <person name="Dasilva C."/>
            <person name="Salanoubat M."/>
            <person name="Levy M."/>
            <person name="Boudet N."/>
            <person name="Castellano S."/>
            <person name="Anthouard V."/>
            <person name="Jubin C."/>
            <person name="Castelli V."/>
            <person name="Katinka M."/>
            <person name="Vacherie B."/>
            <person name="Biemont C."/>
            <person name="Skalli Z."/>
            <person name="Cattolico L."/>
            <person name="Poulain J."/>
            <person name="De Berardinis V."/>
            <person name="Cruaud C."/>
            <person name="Duprat S."/>
            <person name="Brottier P."/>
            <person name="Coutanceau J.-P."/>
            <person name="Gouzy J."/>
            <person name="Parra G."/>
            <person name="Lardier G."/>
            <person name="Chapple C."/>
            <person name="McKernan K.J."/>
            <person name="McEwan P."/>
            <person name="Bosak S."/>
            <person name="Kellis M."/>
            <person name="Volff J.-N."/>
            <person name="Guigo R."/>
            <person name="Zody M.C."/>
            <person name="Mesirov J."/>
            <person name="Lindblad-Toh K."/>
            <person name="Birren B."/>
            <person name="Nusbaum C."/>
            <person name="Kahn D."/>
            <person name="Robinson-Rechavi M."/>
            <person name="Laudet V."/>
            <person name="Schachter V."/>
            <person name="Quetier F."/>
            <person name="Saurin W."/>
            <person name="Scarpelli C."/>
            <person name="Wincker P."/>
            <person name="Lander E.S."/>
            <person name="Weissenbach J."/>
            <person name="Roest Crollius H."/>
        </authorList>
    </citation>
    <scope>NUCLEOTIDE SEQUENCE [LARGE SCALE GENOMIC DNA]</scope>
</reference>
<comment type="caution">
    <text evidence="2">The sequence shown here is derived from an EMBL/GenBank/DDBJ whole genome shotgun (WGS) entry which is preliminary data.</text>
</comment>
<proteinExistence type="predicted"/>
<evidence type="ECO:0000256" key="1">
    <source>
        <dbReference type="ARBA" id="ARBA00022441"/>
    </source>
</evidence>